<dbReference type="NCBIfam" id="TIGR02433">
    <property type="entry name" value="lysidine_TilS_C"/>
    <property type="match status" value="1"/>
</dbReference>
<comment type="domain">
    <text evidence="8">The N-terminal region contains the highly conserved SGGXDS motif, predicted to be a P-loop motif involved in ATP binding.</text>
</comment>
<dbReference type="PANTHER" id="PTHR43033">
    <property type="entry name" value="TRNA(ILE)-LYSIDINE SYNTHASE-RELATED"/>
    <property type="match status" value="1"/>
</dbReference>
<dbReference type="Pfam" id="PF09179">
    <property type="entry name" value="TilS"/>
    <property type="match status" value="1"/>
</dbReference>
<dbReference type="Proteomes" id="UP000215137">
    <property type="component" value="Chromosome"/>
</dbReference>
<proteinExistence type="inferred from homology"/>
<dbReference type="Pfam" id="PF11734">
    <property type="entry name" value="TilS_C"/>
    <property type="match status" value="1"/>
</dbReference>
<dbReference type="InterPro" id="IPR015262">
    <property type="entry name" value="tRNA_Ile_lys_synt_subst-bd"/>
</dbReference>
<dbReference type="PANTHER" id="PTHR43033:SF1">
    <property type="entry name" value="TRNA(ILE)-LYSIDINE SYNTHASE-RELATED"/>
    <property type="match status" value="1"/>
</dbReference>
<keyword evidence="2 8" id="KW-0963">Cytoplasm</keyword>
<dbReference type="InterPro" id="IPR012795">
    <property type="entry name" value="tRNA_Ile_lys_synt_N"/>
</dbReference>
<dbReference type="GO" id="GO:0006400">
    <property type="term" value="P:tRNA modification"/>
    <property type="evidence" value="ECO:0007669"/>
    <property type="project" value="UniProtKB-UniRule"/>
</dbReference>
<dbReference type="OrthoDB" id="9807403at2"/>
<dbReference type="EMBL" id="CP022983">
    <property type="protein sequence ID" value="ASV67699.1"/>
    <property type="molecule type" value="Genomic_DNA"/>
</dbReference>
<dbReference type="InterPro" id="IPR014729">
    <property type="entry name" value="Rossmann-like_a/b/a_fold"/>
</dbReference>
<keyword evidence="3 8" id="KW-0436">Ligase</keyword>
<evidence type="ECO:0000256" key="2">
    <source>
        <dbReference type="ARBA" id="ARBA00022490"/>
    </source>
</evidence>
<keyword evidence="5 8" id="KW-0547">Nucleotide-binding</keyword>
<keyword evidence="6 8" id="KW-0067">ATP-binding</keyword>
<dbReference type="SUPFAM" id="SSF56037">
    <property type="entry name" value="PheT/TilS domain"/>
    <property type="match status" value="1"/>
</dbReference>
<dbReference type="HAMAP" id="MF_01161">
    <property type="entry name" value="tRNA_Ile_lys_synt"/>
    <property type="match status" value="1"/>
</dbReference>
<dbReference type="SUPFAM" id="SSF52402">
    <property type="entry name" value="Adenine nucleotide alpha hydrolases-like"/>
    <property type="match status" value="1"/>
</dbReference>
<comment type="similarity">
    <text evidence="8">Belongs to the tRNA(Ile)-lysidine synthase family.</text>
</comment>
<dbReference type="EC" id="6.3.4.19" evidence="8"/>
<dbReference type="Gene3D" id="3.40.50.620">
    <property type="entry name" value="HUPs"/>
    <property type="match status" value="1"/>
</dbReference>
<comment type="subcellular location">
    <subcellularLocation>
        <location evidence="1 8">Cytoplasm</location>
    </subcellularLocation>
</comment>
<dbReference type="InterPro" id="IPR012094">
    <property type="entry name" value="tRNA_Ile_lys_synt"/>
</dbReference>
<comment type="function">
    <text evidence="8">Ligates lysine onto the cytidine present at position 34 of the AUA codon-specific tRNA(Ile) that contains the anticodon CAU, in an ATP-dependent manner. Cytidine is converted to lysidine, thus changing the amino acid specificity of the tRNA from methionine to isoleucine.</text>
</comment>
<dbReference type="KEGG" id="bko:CKF48_10460"/>
<keyword evidence="4 8" id="KW-0819">tRNA processing</keyword>
<dbReference type="GO" id="GO:0032267">
    <property type="term" value="F:tRNA(Ile)-lysidine synthase activity"/>
    <property type="evidence" value="ECO:0007669"/>
    <property type="project" value="UniProtKB-EC"/>
</dbReference>
<dbReference type="Gene3D" id="3.30.465.60">
    <property type="match status" value="1"/>
</dbReference>
<evidence type="ECO:0000256" key="6">
    <source>
        <dbReference type="ARBA" id="ARBA00022840"/>
    </source>
</evidence>
<dbReference type="CDD" id="cd01992">
    <property type="entry name" value="TilS_N"/>
    <property type="match status" value="1"/>
</dbReference>
<evidence type="ECO:0000256" key="8">
    <source>
        <dbReference type="HAMAP-Rule" id="MF_01161"/>
    </source>
</evidence>
<evidence type="ECO:0000256" key="5">
    <source>
        <dbReference type="ARBA" id="ARBA00022741"/>
    </source>
</evidence>
<evidence type="ECO:0000256" key="7">
    <source>
        <dbReference type="ARBA" id="ARBA00048539"/>
    </source>
</evidence>
<evidence type="ECO:0000313" key="10">
    <source>
        <dbReference type="EMBL" id="ASV67699.1"/>
    </source>
</evidence>
<dbReference type="NCBIfam" id="TIGR02432">
    <property type="entry name" value="lysidine_TilS_N"/>
    <property type="match status" value="1"/>
</dbReference>
<evidence type="ECO:0000256" key="4">
    <source>
        <dbReference type="ARBA" id="ARBA00022694"/>
    </source>
</evidence>
<dbReference type="SUPFAM" id="SSF82829">
    <property type="entry name" value="MesJ substrate recognition domain-like"/>
    <property type="match status" value="1"/>
</dbReference>
<evidence type="ECO:0000313" key="11">
    <source>
        <dbReference type="Proteomes" id="UP000215137"/>
    </source>
</evidence>
<name>A0A248THU8_9BACI</name>
<comment type="catalytic activity">
    <reaction evidence="7 8">
        <text>cytidine(34) in tRNA(Ile2) + L-lysine + ATP = lysidine(34) in tRNA(Ile2) + AMP + diphosphate + H(+)</text>
        <dbReference type="Rhea" id="RHEA:43744"/>
        <dbReference type="Rhea" id="RHEA-COMP:10625"/>
        <dbReference type="Rhea" id="RHEA-COMP:10670"/>
        <dbReference type="ChEBI" id="CHEBI:15378"/>
        <dbReference type="ChEBI" id="CHEBI:30616"/>
        <dbReference type="ChEBI" id="CHEBI:32551"/>
        <dbReference type="ChEBI" id="CHEBI:33019"/>
        <dbReference type="ChEBI" id="CHEBI:82748"/>
        <dbReference type="ChEBI" id="CHEBI:83665"/>
        <dbReference type="ChEBI" id="CHEBI:456215"/>
        <dbReference type="EC" id="6.3.4.19"/>
    </reaction>
</comment>
<evidence type="ECO:0000256" key="3">
    <source>
        <dbReference type="ARBA" id="ARBA00022598"/>
    </source>
</evidence>
<accession>A0A248THU8</accession>
<dbReference type="Pfam" id="PF01171">
    <property type="entry name" value="ATP_bind_3"/>
    <property type="match status" value="1"/>
</dbReference>
<dbReference type="InterPro" id="IPR012796">
    <property type="entry name" value="Lysidine-tRNA-synth_C"/>
</dbReference>
<protein>
    <recommendedName>
        <fullName evidence="8">tRNA(Ile)-lysidine synthase</fullName>
        <ecNumber evidence="8">6.3.4.19</ecNumber>
    </recommendedName>
    <alternativeName>
        <fullName evidence="8">tRNA(Ile)-2-lysyl-cytidine synthase</fullName>
    </alternativeName>
    <alternativeName>
        <fullName evidence="8">tRNA(Ile)-lysidine synthetase</fullName>
    </alternativeName>
</protein>
<dbReference type="GO" id="GO:0005737">
    <property type="term" value="C:cytoplasm"/>
    <property type="evidence" value="ECO:0007669"/>
    <property type="project" value="UniProtKB-SubCell"/>
</dbReference>
<dbReference type="RefSeq" id="WP_095371269.1">
    <property type="nucleotide sequence ID" value="NZ_CP022983.1"/>
</dbReference>
<organism evidence="10 11">
    <name type="scientific">Cytobacillus kochii</name>
    <dbReference type="NCBI Taxonomy" id="859143"/>
    <lineage>
        <taxon>Bacteria</taxon>
        <taxon>Bacillati</taxon>
        <taxon>Bacillota</taxon>
        <taxon>Bacilli</taxon>
        <taxon>Bacillales</taxon>
        <taxon>Bacillaceae</taxon>
        <taxon>Cytobacillus</taxon>
    </lineage>
</organism>
<dbReference type="SMART" id="SM00977">
    <property type="entry name" value="TilS_C"/>
    <property type="match status" value="1"/>
</dbReference>
<dbReference type="InterPro" id="IPR011063">
    <property type="entry name" value="TilS/TtcA_N"/>
</dbReference>
<dbReference type="GO" id="GO:0005524">
    <property type="term" value="F:ATP binding"/>
    <property type="evidence" value="ECO:0007669"/>
    <property type="project" value="UniProtKB-UniRule"/>
</dbReference>
<gene>
    <name evidence="8 10" type="primary">tilS</name>
    <name evidence="10" type="ORF">CKF48_10460</name>
</gene>
<evidence type="ECO:0000259" key="9">
    <source>
        <dbReference type="SMART" id="SM00977"/>
    </source>
</evidence>
<dbReference type="AlphaFoldDB" id="A0A248THU8"/>
<reference evidence="10 11" key="1">
    <citation type="submission" date="2017-08" db="EMBL/GenBank/DDBJ databases">
        <title>Complete Genome Sequence of Bacillus kochii Oregon-R-modENCODE STRAIN BDGP4, isolated from Drosophila melanogaster gut.</title>
        <authorList>
            <person name="Wan K.H."/>
            <person name="Yu C."/>
            <person name="Park S."/>
            <person name="Hammonds A.S."/>
            <person name="Booth B.W."/>
            <person name="Celniker S.E."/>
        </authorList>
    </citation>
    <scope>NUCLEOTIDE SEQUENCE [LARGE SCALE GENOMIC DNA]</scope>
    <source>
        <strain evidence="10 11">BDGP4</strain>
    </source>
</reference>
<feature type="domain" description="Lysidine-tRNA(Ile) synthetase C-terminal" evidence="9">
    <location>
        <begin position="385"/>
        <end position="458"/>
    </location>
</feature>
<sequence>MFYAKVKAFLSQKGIELENKRVGIAVSGGPDSLSLLHFMQQLSKQECFQLVVIHVDHMFRGEESFEDAKFVERYCQKSGIPFHMQRMDVSAHMKETGKSSQIAARDCRYCFFEQVMQREALDYIALGHHGDDQIETMLMRMTRGSSGLARAGMPVIRPFSRGAIIRPFLCLSRNEIDSYVETHHLEPRIDPSNVKEIYSRNRFRKNILPFLKRENPQVHNHFQRLSEDLSEDEVFMQELAEAQLNSVTERKSASEILLYIDRFTDVAKPLQRRVIQLILNYLYQERPSSLSATHIENVFSLITHPHPSGTLHFPNGLTVVRSYDCCFFSTSKKTTVQPYLFQIQEPGNYVIPEVGEISMHYVGHPLQEYQQMDYLLVKADIAFPLTIRTRKNGDRMKLKGINGSKKLKDIFIDQKIPRQKRDLWPVVTDANGNIIWLPGLKKSDQAAEYSPDTSYIFLKYIKQ</sequence>
<keyword evidence="11" id="KW-1185">Reference proteome</keyword>
<feature type="binding site" evidence="8">
    <location>
        <begin position="27"/>
        <end position="32"/>
    </location>
    <ligand>
        <name>ATP</name>
        <dbReference type="ChEBI" id="CHEBI:30616"/>
    </ligand>
</feature>
<evidence type="ECO:0000256" key="1">
    <source>
        <dbReference type="ARBA" id="ARBA00004496"/>
    </source>
</evidence>